<evidence type="ECO:0000256" key="1">
    <source>
        <dbReference type="SAM" id="MobiDB-lite"/>
    </source>
</evidence>
<dbReference type="AlphaFoldDB" id="A0A392VYH1"/>
<feature type="non-terminal residue" evidence="2">
    <location>
        <position position="21"/>
    </location>
</feature>
<dbReference type="EMBL" id="LXQA011329599">
    <property type="protein sequence ID" value="MCI93444.1"/>
    <property type="molecule type" value="Genomic_DNA"/>
</dbReference>
<sequence length="21" mass="2342">MPVSLPPRDPDPITPHLMTNL</sequence>
<protein>
    <submittedName>
        <fullName evidence="2">Uncharacterized protein</fullName>
    </submittedName>
</protein>
<reference evidence="2 3" key="1">
    <citation type="journal article" date="2018" name="Front. Plant Sci.">
        <title>Red Clover (Trifolium pratense) and Zigzag Clover (T. medium) - A Picture of Genomic Similarities and Differences.</title>
        <authorList>
            <person name="Dluhosova J."/>
            <person name="Istvanek J."/>
            <person name="Nedelnik J."/>
            <person name="Repkova J."/>
        </authorList>
    </citation>
    <scope>NUCLEOTIDE SEQUENCE [LARGE SCALE GENOMIC DNA]</scope>
    <source>
        <strain evidence="3">cv. 10/8</strain>
        <tissue evidence="2">Leaf</tissue>
    </source>
</reference>
<organism evidence="2 3">
    <name type="scientific">Trifolium medium</name>
    <dbReference type="NCBI Taxonomy" id="97028"/>
    <lineage>
        <taxon>Eukaryota</taxon>
        <taxon>Viridiplantae</taxon>
        <taxon>Streptophyta</taxon>
        <taxon>Embryophyta</taxon>
        <taxon>Tracheophyta</taxon>
        <taxon>Spermatophyta</taxon>
        <taxon>Magnoliopsida</taxon>
        <taxon>eudicotyledons</taxon>
        <taxon>Gunneridae</taxon>
        <taxon>Pentapetalae</taxon>
        <taxon>rosids</taxon>
        <taxon>fabids</taxon>
        <taxon>Fabales</taxon>
        <taxon>Fabaceae</taxon>
        <taxon>Papilionoideae</taxon>
        <taxon>50 kb inversion clade</taxon>
        <taxon>NPAAA clade</taxon>
        <taxon>Hologalegina</taxon>
        <taxon>IRL clade</taxon>
        <taxon>Trifolieae</taxon>
        <taxon>Trifolium</taxon>
    </lineage>
</organism>
<proteinExistence type="predicted"/>
<name>A0A392VYH1_9FABA</name>
<evidence type="ECO:0000313" key="2">
    <source>
        <dbReference type="EMBL" id="MCI93444.1"/>
    </source>
</evidence>
<feature type="region of interest" description="Disordered" evidence="1">
    <location>
        <begin position="1"/>
        <end position="21"/>
    </location>
</feature>
<accession>A0A392VYH1</accession>
<keyword evidence="3" id="KW-1185">Reference proteome</keyword>
<evidence type="ECO:0000313" key="3">
    <source>
        <dbReference type="Proteomes" id="UP000265520"/>
    </source>
</evidence>
<comment type="caution">
    <text evidence="2">The sequence shown here is derived from an EMBL/GenBank/DDBJ whole genome shotgun (WGS) entry which is preliminary data.</text>
</comment>
<dbReference type="Proteomes" id="UP000265520">
    <property type="component" value="Unassembled WGS sequence"/>
</dbReference>